<feature type="transmembrane region" description="Helical" evidence="9">
    <location>
        <begin position="270"/>
        <end position="288"/>
    </location>
</feature>
<keyword evidence="12" id="KW-1185">Reference proteome</keyword>
<evidence type="ECO:0000313" key="11">
    <source>
        <dbReference type="EMBL" id="KAJ7382330.1"/>
    </source>
</evidence>
<feature type="transmembrane region" description="Helical" evidence="9">
    <location>
        <begin position="205"/>
        <end position="223"/>
    </location>
</feature>
<evidence type="ECO:0000256" key="9">
    <source>
        <dbReference type="SAM" id="Phobius"/>
    </source>
</evidence>
<dbReference type="InterPro" id="IPR005829">
    <property type="entry name" value="Sugar_transporter_CS"/>
</dbReference>
<keyword evidence="5 9" id="KW-1133">Transmembrane helix</keyword>
<feature type="transmembrane region" description="Helical" evidence="9">
    <location>
        <begin position="331"/>
        <end position="352"/>
    </location>
</feature>
<feature type="domain" description="TLDc" evidence="10">
    <location>
        <begin position="519"/>
        <end position="688"/>
    </location>
</feature>
<dbReference type="InterPro" id="IPR036259">
    <property type="entry name" value="MFS_trans_sf"/>
</dbReference>
<evidence type="ECO:0000256" key="7">
    <source>
        <dbReference type="ARBA" id="ARBA00023136"/>
    </source>
</evidence>
<evidence type="ECO:0000256" key="8">
    <source>
        <dbReference type="ARBA" id="ARBA00040604"/>
    </source>
</evidence>
<evidence type="ECO:0000256" key="5">
    <source>
        <dbReference type="ARBA" id="ARBA00022989"/>
    </source>
</evidence>
<dbReference type="SMART" id="SM00584">
    <property type="entry name" value="TLDc"/>
    <property type="match status" value="1"/>
</dbReference>
<dbReference type="Pfam" id="PF07534">
    <property type="entry name" value="TLD"/>
    <property type="match status" value="1"/>
</dbReference>
<feature type="transmembrane region" description="Helical" evidence="9">
    <location>
        <begin position="149"/>
        <end position="169"/>
    </location>
</feature>
<feature type="transmembrane region" description="Helical" evidence="9">
    <location>
        <begin position="116"/>
        <end position="137"/>
    </location>
</feature>
<dbReference type="Pfam" id="PF07690">
    <property type="entry name" value="MFS_1"/>
    <property type="match status" value="1"/>
</dbReference>
<sequence>MASSPSPVDSFFATFTGLKPILYRNTSLLALILFPLTYQMIVVEFLIEEHASGACNKTENCLIARDSDHNINSNQTSNDGKTDPGKIRLVLGMAQYFSMLLGTVVLGLVADAYGRLKTLFGCLFIVFVGGLISAFAFKSLAIFTVLRGVVGFATGGALPIIFILAAEYVSPNLRVIVLSILWTSTTLAIMSLAGIAYVVENGQMLMLTMTLPLLLAALLWRIVPESPRWVLLNSVTKDGTNEAQGLLERAVMASKGRCFTFLRRKEARKITIVLGFAWFAVGMLYRGLNASSIQLLKNFYANYAVRELVNLLGFAVFLLLVTWAGRRVCAVISMMLAGVFCLIFSVASSGFLKAERDAVIAVIQLTGRVCVMISLASLSLYSIELFPTIVSVSADHEASTPGSSCSTARRDGMLLLDNGPVVSLFSSKNQRTTAETFEDGSEMSRFQAWSPRVRRKQKRNSENETQKVEMVESTIIDEYNDEYSELRQSWEVSFDRVSRTSQWEMLSYEDAKRGKPAYSISEDQSLDEESHLLSEEDIDKLASHVPSSTWVLAYSTFQHGMSLKTLYHRLREVETPVLVVVKDDNGFIFGVFSPMAPRMGPHFCGFGESFFFTCKPQYKIFPCSGKNSYYMTGDTTSLAFGCSEGTFGLWLDSELYRGRSTACDTYNSEMLSATEDFICLGVEVWTFA</sequence>
<dbReference type="PROSITE" id="PS00217">
    <property type="entry name" value="SUGAR_TRANSPORT_2"/>
    <property type="match status" value="1"/>
</dbReference>
<dbReference type="GO" id="GO:0016020">
    <property type="term" value="C:membrane"/>
    <property type="evidence" value="ECO:0007669"/>
    <property type="project" value="UniProtKB-SubCell"/>
</dbReference>
<comment type="subcellular location">
    <subcellularLocation>
        <location evidence="1">Membrane</location>
        <topology evidence="1">Multi-pass membrane protein</topology>
    </subcellularLocation>
    <subcellularLocation>
        <location evidence="2">Mitochondrion</location>
    </subcellularLocation>
</comment>
<name>A0A9W9ZJ78_9CNID</name>
<dbReference type="SUPFAM" id="SSF103473">
    <property type="entry name" value="MFS general substrate transporter"/>
    <property type="match status" value="1"/>
</dbReference>
<reference evidence="11" key="1">
    <citation type="submission" date="2023-01" db="EMBL/GenBank/DDBJ databases">
        <title>Genome assembly of the deep-sea coral Lophelia pertusa.</title>
        <authorList>
            <person name="Herrera S."/>
            <person name="Cordes E."/>
        </authorList>
    </citation>
    <scope>NUCLEOTIDE SEQUENCE</scope>
    <source>
        <strain evidence="11">USNM1676648</strain>
        <tissue evidence="11">Polyp</tissue>
    </source>
</reference>
<dbReference type="GO" id="GO:0005634">
    <property type="term" value="C:nucleus"/>
    <property type="evidence" value="ECO:0007669"/>
    <property type="project" value="TreeGrafter"/>
</dbReference>
<dbReference type="Gene3D" id="1.20.1250.20">
    <property type="entry name" value="MFS general substrate transporter like domains"/>
    <property type="match status" value="1"/>
</dbReference>
<comment type="caution">
    <text evidence="11">The sequence shown here is derived from an EMBL/GenBank/DDBJ whole genome shotgun (WGS) entry which is preliminary data.</text>
</comment>
<feature type="transmembrane region" description="Helical" evidence="9">
    <location>
        <begin position="89"/>
        <end position="110"/>
    </location>
</feature>
<evidence type="ECO:0000313" key="12">
    <source>
        <dbReference type="Proteomes" id="UP001163046"/>
    </source>
</evidence>
<evidence type="ECO:0000259" key="10">
    <source>
        <dbReference type="PROSITE" id="PS51886"/>
    </source>
</evidence>
<dbReference type="PANTHER" id="PTHR23354:SF62">
    <property type="entry name" value="MUSTARD, ISOFORM V"/>
    <property type="match status" value="1"/>
</dbReference>
<gene>
    <name evidence="11" type="ORF">OS493_035607</name>
</gene>
<evidence type="ECO:0000256" key="4">
    <source>
        <dbReference type="ARBA" id="ARBA00022692"/>
    </source>
</evidence>
<dbReference type="EMBL" id="MU825927">
    <property type="protein sequence ID" value="KAJ7382330.1"/>
    <property type="molecule type" value="Genomic_DNA"/>
</dbReference>
<dbReference type="InterPro" id="IPR006571">
    <property type="entry name" value="TLDc_dom"/>
</dbReference>
<dbReference type="GO" id="GO:0006979">
    <property type="term" value="P:response to oxidative stress"/>
    <property type="evidence" value="ECO:0007669"/>
    <property type="project" value="TreeGrafter"/>
</dbReference>
<protein>
    <recommendedName>
        <fullName evidence="8">Oxidation resistance protein 1</fullName>
    </recommendedName>
</protein>
<dbReference type="GO" id="GO:0005739">
    <property type="term" value="C:mitochondrion"/>
    <property type="evidence" value="ECO:0007669"/>
    <property type="project" value="UniProtKB-SubCell"/>
</dbReference>
<keyword evidence="7 9" id="KW-0472">Membrane</keyword>
<dbReference type="PROSITE" id="PS51886">
    <property type="entry name" value="TLDC"/>
    <property type="match status" value="1"/>
</dbReference>
<feature type="transmembrane region" description="Helical" evidence="9">
    <location>
        <begin position="308"/>
        <end position="325"/>
    </location>
</feature>
<keyword evidence="6" id="KW-0496">Mitochondrion</keyword>
<dbReference type="OrthoDB" id="26679at2759"/>
<dbReference type="Proteomes" id="UP001163046">
    <property type="component" value="Unassembled WGS sequence"/>
</dbReference>
<proteinExistence type="inferred from homology"/>
<organism evidence="11 12">
    <name type="scientific">Desmophyllum pertusum</name>
    <dbReference type="NCBI Taxonomy" id="174260"/>
    <lineage>
        <taxon>Eukaryota</taxon>
        <taxon>Metazoa</taxon>
        <taxon>Cnidaria</taxon>
        <taxon>Anthozoa</taxon>
        <taxon>Hexacorallia</taxon>
        <taxon>Scleractinia</taxon>
        <taxon>Caryophylliina</taxon>
        <taxon>Caryophylliidae</taxon>
        <taxon>Desmophyllum</taxon>
    </lineage>
</organism>
<feature type="transmembrane region" description="Helical" evidence="9">
    <location>
        <begin position="28"/>
        <end position="47"/>
    </location>
</feature>
<evidence type="ECO:0000256" key="3">
    <source>
        <dbReference type="ARBA" id="ARBA00009540"/>
    </source>
</evidence>
<dbReference type="InterPro" id="IPR011701">
    <property type="entry name" value="MFS"/>
</dbReference>
<dbReference type="PANTHER" id="PTHR23354">
    <property type="entry name" value="NUCLEOLAR PROTEIN 7/ESTROGEN RECEPTOR COACTIVATOR-RELATED"/>
    <property type="match status" value="1"/>
</dbReference>
<feature type="transmembrane region" description="Helical" evidence="9">
    <location>
        <begin position="175"/>
        <end position="198"/>
    </location>
</feature>
<evidence type="ECO:0000256" key="6">
    <source>
        <dbReference type="ARBA" id="ARBA00023128"/>
    </source>
</evidence>
<dbReference type="GO" id="GO:0022857">
    <property type="term" value="F:transmembrane transporter activity"/>
    <property type="evidence" value="ECO:0007669"/>
    <property type="project" value="InterPro"/>
</dbReference>
<accession>A0A9W9ZJ78</accession>
<keyword evidence="4 9" id="KW-0812">Transmembrane</keyword>
<evidence type="ECO:0000256" key="2">
    <source>
        <dbReference type="ARBA" id="ARBA00004173"/>
    </source>
</evidence>
<dbReference type="AlphaFoldDB" id="A0A9W9ZJ78"/>
<evidence type="ECO:0000256" key="1">
    <source>
        <dbReference type="ARBA" id="ARBA00004141"/>
    </source>
</evidence>
<comment type="similarity">
    <text evidence="3">Belongs to the OXR1 family.</text>
</comment>